<protein>
    <recommendedName>
        <fullName evidence="1">DUF7513 domain-containing protein</fullName>
    </recommendedName>
</protein>
<proteinExistence type="predicted"/>
<accession>A0A830F1Z2</accession>
<evidence type="ECO:0000259" key="1">
    <source>
        <dbReference type="Pfam" id="PF24353"/>
    </source>
</evidence>
<comment type="caution">
    <text evidence="2">The sequence shown here is derived from an EMBL/GenBank/DDBJ whole genome shotgun (WGS) entry which is preliminary data.</text>
</comment>
<dbReference type="RefSeq" id="WP_188881552.1">
    <property type="nucleotide sequence ID" value="NZ_BMPF01000002.1"/>
</dbReference>
<dbReference type="OrthoDB" id="198699at2157"/>
<dbReference type="InterPro" id="IPR055935">
    <property type="entry name" value="DUF7513"/>
</dbReference>
<dbReference type="Pfam" id="PF24353">
    <property type="entry name" value="DUF7513"/>
    <property type="match status" value="1"/>
</dbReference>
<keyword evidence="3" id="KW-1185">Reference proteome</keyword>
<gene>
    <name evidence="2" type="ORF">GCM10009037_14170</name>
</gene>
<organism evidence="2 3">
    <name type="scientific">Halarchaeum grantii</name>
    <dbReference type="NCBI Taxonomy" id="1193105"/>
    <lineage>
        <taxon>Archaea</taxon>
        <taxon>Methanobacteriati</taxon>
        <taxon>Methanobacteriota</taxon>
        <taxon>Stenosarchaea group</taxon>
        <taxon>Halobacteria</taxon>
        <taxon>Halobacteriales</taxon>
        <taxon>Halobacteriaceae</taxon>
    </lineage>
</organism>
<dbReference type="Proteomes" id="UP000628840">
    <property type="component" value="Unassembled WGS sequence"/>
</dbReference>
<dbReference type="AlphaFoldDB" id="A0A830F1Z2"/>
<dbReference type="EMBL" id="BMPF01000002">
    <property type="protein sequence ID" value="GGL31642.1"/>
    <property type="molecule type" value="Genomic_DNA"/>
</dbReference>
<sequence length="88" mass="9613">MNLRKFRAGWSFRTTTPSFEVGEEFAVYVSDVDGGAVRARVGDTILTVHGAPDGVREGTKIAVRVTEFDDDAHTGDVDYLRTVGESAY</sequence>
<reference evidence="2 3" key="1">
    <citation type="journal article" date="2019" name="Int. J. Syst. Evol. Microbiol.">
        <title>The Global Catalogue of Microorganisms (GCM) 10K type strain sequencing project: providing services to taxonomists for standard genome sequencing and annotation.</title>
        <authorList>
            <consortium name="The Broad Institute Genomics Platform"/>
            <consortium name="The Broad Institute Genome Sequencing Center for Infectious Disease"/>
            <person name="Wu L."/>
            <person name="Ma J."/>
        </authorList>
    </citation>
    <scope>NUCLEOTIDE SEQUENCE [LARGE SCALE GENOMIC DNA]</scope>
    <source>
        <strain evidence="2 3">JCM 19585</strain>
    </source>
</reference>
<feature type="domain" description="DUF7513" evidence="1">
    <location>
        <begin position="1"/>
        <end position="80"/>
    </location>
</feature>
<evidence type="ECO:0000313" key="2">
    <source>
        <dbReference type="EMBL" id="GGL31642.1"/>
    </source>
</evidence>
<name>A0A830F1Z2_9EURY</name>
<evidence type="ECO:0000313" key="3">
    <source>
        <dbReference type="Proteomes" id="UP000628840"/>
    </source>
</evidence>